<protein>
    <submittedName>
        <fullName evidence="1">Uncharacterized protein</fullName>
    </submittedName>
</protein>
<dbReference type="GO" id="GO:0008168">
    <property type="term" value="F:methyltransferase activity"/>
    <property type="evidence" value="ECO:0007669"/>
    <property type="project" value="InterPro"/>
</dbReference>
<accession>A0A510KTR0</accession>
<dbReference type="GO" id="GO:0032259">
    <property type="term" value="P:methylation"/>
    <property type="evidence" value="ECO:0007669"/>
    <property type="project" value="InterPro"/>
</dbReference>
<dbReference type="InterPro" id="IPR002052">
    <property type="entry name" value="DNA_methylase_N6_adenine_CS"/>
</dbReference>
<dbReference type="EMBL" id="AP019841">
    <property type="protein sequence ID" value="BBM55089.1"/>
    <property type="molecule type" value="Genomic_DNA"/>
</dbReference>
<gene>
    <name evidence="1" type="ORF">JMUB3936_1373</name>
</gene>
<dbReference type="Gene3D" id="3.40.50.150">
    <property type="entry name" value="Vaccinia Virus protein VP39"/>
    <property type="match status" value="1"/>
</dbReference>
<dbReference type="AlphaFoldDB" id="A0A510KTR0"/>
<sequence length="266" mass="30778">MAKIHNDKYYTPDPVVRKVIEVLEKDVMPINKFSRIIEPSAGAGAFLKRLPKIAVGYDIEPQGENIIKGDYLKQNVPYMKNSLVIGNPPFGSSGNLHTEFIKKSMEHSDYVAFVLPGDMYKKDKFENIELYKSYMLPAVKYSGVKLKCCFNIYRKRKGKLKEKNIKDAEILTFSKTKSTTKQQELYWLNIKSDFRFIAFGTIRLLKSTDKRVRAKEIKIILKKKVNLKPVLEKYLKNRAKVAVSTPNVSKKEIVELIYDNFPQLRE</sequence>
<dbReference type="SUPFAM" id="SSF53335">
    <property type="entry name" value="S-adenosyl-L-methionine-dependent methyltransferases"/>
    <property type="match status" value="1"/>
</dbReference>
<proteinExistence type="predicted"/>
<dbReference type="Proteomes" id="UP000321944">
    <property type="component" value="Chromosome"/>
</dbReference>
<dbReference type="PRINTS" id="PR00507">
    <property type="entry name" value="N12N6MTFRASE"/>
</dbReference>
<evidence type="ECO:0000313" key="1">
    <source>
        <dbReference type="EMBL" id="BBM55089.1"/>
    </source>
</evidence>
<reference evidence="1 2" key="1">
    <citation type="submission" date="2019-07" db="EMBL/GenBank/DDBJ databases">
        <title>Complete Genome Sequence of Leptotrichia wadei Strain JMUB3936.</title>
        <authorList>
            <person name="Watanabe S."/>
            <person name="Cui L."/>
        </authorList>
    </citation>
    <scope>NUCLEOTIDE SEQUENCE [LARGE SCALE GENOMIC DNA]</scope>
    <source>
        <strain evidence="1 2">JMUB3936</strain>
    </source>
</reference>
<name>A0A510KTR0_9FUSO</name>
<evidence type="ECO:0000313" key="2">
    <source>
        <dbReference type="Proteomes" id="UP000321944"/>
    </source>
</evidence>
<dbReference type="RefSeq" id="WP_147003803.1">
    <property type="nucleotide sequence ID" value="NZ_AP019841.1"/>
</dbReference>
<dbReference type="GO" id="GO:0003676">
    <property type="term" value="F:nucleic acid binding"/>
    <property type="evidence" value="ECO:0007669"/>
    <property type="project" value="InterPro"/>
</dbReference>
<dbReference type="OrthoDB" id="95666at2"/>
<dbReference type="InterPro" id="IPR029063">
    <property type="entry name" value="SAM-dependent_MTases_sf"/>
</dbReference>
<dbReference type="PROSITE" id="PS00092">
    <property type="entry name" value="N6_MTASE"/>
    <property type="match status" value="1"/>
</dbReference>
<organism evidence="1 2">
    <name type="scientific">Leptotrichia wadei</name>
    <dbReference type="NCBI Taxonomy" id="157687"/>
    <lineage>
        <taxon>Bacteria</taxon>
        <taxon>Fusobacteriati</taxon>
        <taxon>Fusobacteriota</taxon>
        <taxon>Fusobacteriia</taxon>
        <taxon>Fusobacteriales</taxon>
        <taxon>Leptotrichiaceae</taxon>
        <taxon>Leptotrichia</taxon>
    </lineage>
</organism>